<dbReference type="Proteomes" id="UP001055811">
    <property type="component" value="Linkage Group LG06"/>
</dbReference>
<keyword evidence="2" id="KW-1185">Reference proteome</keyword>
<dbReference type="EMBL" id="CM042014">
    <property type="protein sequence ID" value="KAI3724145.1"/>
    <property type="molecule type" value="Genomic_DNA"/>
</dbReference>
<comment type="caution">
    <text evidence="1">The sequence shown here is derived from an EMBL/GenBank/DDBJ whole genome shotgun (WGS) entry which is preliminary data.</text>
</comment>
<sequence length="152" mass="16463">MLLPSLLEAPFTGTPPSVHSIGTANPCDGEALFSGRRVISDDTLVDQKAALPTRPPAFPEEDIQSYSSATGHDRSRAMPFPNALHGGDRQKQSQCSFPTRQAFSPGMQLVVFALHPQLLFSNTIFPDVLISPICFPVAAIALFFSSLNTHLR</sequence>
<evidence type="ECO:0000313" key="1">
    <source>
        <dbReference type="EMBL" id="KAI3724145.1"/>
    </source>
</evidence>
<name>A0ACB9BQ68_CICIN</name>
<reference evidence="1 2" key="2">
    <citation type="journal article" date="2022" name="Mol. Ecol. Resour.">
        <title>The genomes of chicory, endive, great burdock and yacon provide insights into Asteraceae paleo-polyploidization history and plant inulin production.</title>
        <authorList>
            <person name="Fan W."/>
            <person name="Wang S."/>
            <person name="Wang H."/>
            <person name="Wang A."/>
            <person name="Jiang F."/>
            <person name="Liu H."/>
            <person name="Zhao H."/>
            <person name="Xu D."/>
            <person name="Zhang Y."/>
        </authorList>
    </citation>
    <scope>NUCLEOTIDE SEQUENCE [LARGE SCALE GENOMIC DNA]</scope>
    <source>
        <strain evidence="2">cv. Punajuju</strain>
        <tissue evidence="1">Leaves</tissue>
    </source>
</reference>
<reference evidence="2" key="1">
    <citation type="journal article" date="2022" name="Mol. Ecol. Resour.">
        <title>The genomes of chicory, endive, great burdock and yacon provide insights into Asteraceae palaeo-polyploidization history and plant inulin production.</title>
        <authorList>
            <person name="Fan W."/>
            <person name="Wang S."/>
            <person name="Wang H."/>
            <person name="Wang A."/>
            <person name="Jiang F."/>
            <person name="Liu H."/>
            <person name="Zhao H."/>
            <person name="Xu D."/>
            <person name="Zhang Y."/>
        </authorList>
    </citation>
    <scope>NUCLEOTIDE SEQUENCE [LARGE SCALE GENOMIC DNA]</scope>
    <source>
        <strain evidence="2">cv. Punajuju</strain>
    </source>
</reference>
<protein>
    <submittedName>
        <fullName evidence="1">Uncharacterized protein</fullName>
    </submittedName>
</protein>
<organism evidence="1 2">
    <name type="scientific">Cichorium intybus</name>
    <name type="common">Chicory</name>
    <dbReference type="NCBI Taxonomy" id="13427"/>
    <lineage>
        <taxon>Eukaryota</taxon>
        <taxon>Viridiplantae</taxon>
        <taxon>Streptophyta</taxon>
        <taxon>Embryophyta</taxon>
        <taxon>Tracheophyta</taxon>
        <taxon>Spermatophyta</taxon>
        <taxon>Magnoliopsida</taxon>
        <taxon>eudicotyledons</taxon>
        <taxon>Gunneridae</taxon>
        <taxon>Pentapetalae</taxon>
        <taxon>asterids</taxon>
        <taxon>campanulids</taxon>
        <taxon>Asterales</taxon>
        <taxon>Asteraceae</taxon>
        <taxon>Cichorioideae</taxon>
        <taxon>Cichorieae</taxon>
        <taxon>Cichoriinae</taxon>
        <taxon>Cichorium</taxon>
    </lineage>
</organism>
<gene>
    <name evidence="1" type="ORF">L2E82_35913</name>
</gene>
<evidence type="ECO:0000313" key="2">
    <source>
        <dbReference type="Proteomes" id="UP001055811"/>
    </source>
</evidence>
<accession>A0ACB9BQ68</accession>
<proteinExistence type="predicted"/>